<dbReference type="Proteomes" id="UP000585474">
    <property type="component" value="Unassembled WGS sequence"/>
</dbReference>
<keyword evidence="3" id="KW-1185">Reference proteome</keyword>
<dbReference type="EMBL" id="BJWL01000020">
    <property type="protein sequence ID" value="GFZ09383.1"/>
    <property type="molecule type" value="Genomic_DNA"/>
</dbReference>
<evidence type="ECO:0000313" key="2">
    <source>
        <dbReference type="EMBL" id="GFZ09383.1"/>
    </source>
</evidence>
<name>A0A7J0GEZ6_9ERIC</name>
<organism evidence="2 3">
    <name type="scientific">Actinidia rufa</name>
    <dbReference type="NCBI Taxonomy" id="165716"/>
    <lineage>
        <taxon>Eukaryota</taxon>
        <taxon>Viridiplantae</taxon>
        <taxon>Streptophyta</taxon>
        <taxon>Embryophyta</taxon>
        <taxon>Tracheophyta</taxon>
        <taxon>Spermatophyta</taxon>
        <taxon>Magnoliopsida</taxon>
        <taxon>eudicotyledons</taxon>
        <taxon>Gunneridae</taxon>
        <taxon>Pentapetalae</taxon>
        <taxon>asterids</taxon>
        <taxon>Ericales</taxon>
        <taxon>Actinidiaceae</taxon>
        <taxon>Actinidia</taxon>
    </lineage>
</organism>
<comment type="caution">
    <text evidence="2">The sequence shown here is derived from an EMBL/GenBank/DDBJ whole genome shotgun (WGS) entry which is preliminary data.</text>
</comment>
<evidence type="ECO:0000313" key="3">
    <source>
        <dbReference type="Proteomes" id="UP000585474"/>
    </source>
</evidence>
<accession>A0A7J0GEZ6</accession>
<proteinExistence type="predicted"/>
<protein>
    <submittedName>
        <fullName evidence="2">Uncharacterized protein</fullName>
    </submittedName>
</protein>
<gene>
    <name evidence="2" type="ORF">Acr_20g0011910</name>
</gene>
<dbReference type="AlphaFoldDB" id="A0A7J0GEZ6"/>
<reference evidence="2 3" key="1">
    <citation type="submission" date="2019-07" db="EMBL/GenBank/DDBJ databases">
        <title>De Novo Assembly of kiwifruit Actinidia rufa.</title>
        <authorList>
            <person name="Sugita-Konishi S."/>
            <person name="Sato K."/>
            <person name="Mori E."/>
            <person name="Abe Y."/>
            <person name="Kisaki G."/>
            <person name="Hamano K."/>
            <person name="Suezawa K."/>
            <person name="Otani M."/>
            <person name="Fukuda T."/>
            <person name="Manabe T."/>
            <person name="Gomi K."/>
            <person name="Tabuchi M."/>
            <person name="Akimitsu K."/>
            <person name="Kataoka I."/>
        </authorList>
    </citation>
    <scope>NUCLEOTIDE SEQUENCE [LARGE SCALE GENOMIC DNA]</scope>
    <source>
        <strain evidence="3">cv. Fuchu</strain>
    </source>
</reference>
<feature type="region of interest" description="Disordered" evidence="1">
    <location>
        <begin position="66"/>
        <end position="91"/>
    </location>
</feature>
<evidence type="ECO:0000256" key="1">
    <source>
        <dbReference type="SAM" id="MobiDB-lite"/>
    </source>
</evidence>
<sequence>MCGFDDGGGSDVGVVGGAICGSLDVQGGKMKLTLSENSLNLQSNRFKRVSRVDEIRSKDLFLEQSNEEEVWDGSGATGNPLNSRRWGDNNRVRGGGAVIQIGDVDQ</sequence>